<keyword evidence="1" id="KW-0175">Coiled coil</keyword>
<feature type="region of interest" description="Disordered" evidence="2">
    <location>
        <begin position="660"/>
        <end position="682"/>
    </location>
</feature>
<evidence type="ECO:0000313" key="5">
    <source>
        <dbReference type="Proteomes" id="UP000242457"/>
    </source>
</evidence>
<dbReference type="Pfam" id="PF25532">
    <property type="entry name" value="CH_CAMSAP2_N"/>
    <property type="match status" value="1"/>
</dbReference>
<dbReference type="InterPro" id="IPR032940">
    <property type="entry name" value="CAMSAP"/>
</dbReference>
<reference evidence="4 5" key="1">
    <citation type="submission" date="2014-07" db="EMBL/GenBank/DDBJ databases">
        <title>Genomic and transcriptomic analysis on Apis cerana provide comprehensive insights into honey bee biology.</title>
        <authorList>
            <person name="Diao Q."/>
            <person name="Sun L."/>
            <person name="Zheng H."/>
            <person name="Zheng H."/>
            <person name="Xu S."/>
            <person name="Wang S."/>
            <person name="Zeng Z."/>
            <person name="Hu F."/>
            <person name="Su S."/>
            <person name="Wu J."/>
        </authorList>
    </citation>
    <scope>NUCLEOTIDE SEQUENCE [LARGE SCALE GENOMIC DNA]</scope>
    <source>
        <tissue evidence="4">Pupae without intestine</tissue>
    </source>
</reference>
<dbReference type="OrthoDB" id="2125658at2759"/>
<name>A0A2A3EGV7_APICC</name>
<dbReference type="EMBL" id="KZ288253">
    <property type="protein sequence ID" value="PBC31023.1"/>
    <property type="molecule type" value="Genomic_DNA"/>
</dbReference>
<feature type="region of interest" description="Disordered" evidence="2">
    <location>
        <begin position="721"/>
        <end position="790"/>
    </location>
</feature>
<protein>
    <submittedName>
        <fullName evidence="4">Short spindle protein</fullName>
    </submittedName>
</protein>
<feature type="compositionally biased region" description="Polar residues" evidence="2">
    <location>
        <begin position="639"/>
        <end position="648"/>
    </location>
</feature>
<feature type="compositionally biased region" description="Polar residues" evidence="2">
    <location>
        <begin position="757"/>
        <end position="767"/>
    </location>
</feature>
<dbReference type="InterPro" id="IPR001715">
    <property type="entry name" value="CH_dom"/>
</dbReference>
<dbReference type="GO" id="GO:0031175">
    <property type="term" value="P:neuron projection development"/>
    <property type="evidence" value="ECO:0007669"/>
    <property type="project" value="InterPro"/>
</dbReference>
<accession>A0A2A3EGV7</accession>
<dbReference type="GO" id="GO:0005516">
    <property type="term" value="F:calmodulin binding"/>
    <property type="evidence" value="ECO:0007669"/>
    <property type="project" value="InterPro"/>
</dbReference>
<dbReference type="GO" id="GO:0031122">
    <property type="term" value="P:cytoplasmic microtubule organization"/>
    <property type="evidence" value="ECO:0007669"/>
    <property type="project" value="TreeGrafter"/>
</dbReference>
<dbReference type="PANTHER" id="PTHR21595">
    <property type="entry name" value="PATRONIN"/>
    <property type="match status" value="1"/>
</dbReference>
<evidence type="ECO:0000256" key="2">
    <source>
        <dbReference type="SAM" id="MobiDB-lite"/>
    </source>
</evidence>
<dbReference type="SUPFAM" id="SSF47576">
    <property type="entry name" value="Calponin-homology domain, CH-domain"/>
    <property type="match status" value="1"/>
</dbReference>
<dbReference type="AlphaFoldDB" id="A0A2A3EGV7"/>
<feature type="compositionally biased region" description="Polar residues" evidence="2">
    <location>
        <begin position="736"/>
        <end position="748"/>
    </location>
</feature>
<feature type="compositionally biased region" description="Low complexity" evidence="2">
    <location>
        <begin position="768"/>
        <end position="780"/>
    </location>
</feature>
<dbReference type="InterPro" id="IPR022613">
    <property type="entry name" value="CH_CAMSAP_2"/>
</dbReference>
<dbReference type="PANTHER" id="PTHR21595:SF0">
    <property type="entry name" value="PATRONIN"/>
    <property type="match status" value="1"/>
</dbReference>
<organism evidence="4 5">
    <name type="scientific">Apis cerana cerana</name>
    <name type="common">Oriental honeybee</name>
    <dbReference type="NCBI Taxonomy" id="94128"/>
    <lineage>
        <taxon>Eukaryota</taxon>
        <taxon>Metazoa</taxon>
        <taxon>Ecdysozoa</taxon>
        <taxon>Arthropoda</taxon>
        <taxon>Hexapoda</taxon>
        <taxon>Insecta</taxon>
        <taxon>Pterygota</taxon>
        <taxon>Neoptera</taxon>
        <taxon>Endopterygota</taxon>
        <taxon>Hymenoptera</taxon>
        <taxon>Apocrita</taxon>
        <taxon>Aculeata</taxon>
        <taxon>Apoidea</taxon>
        <taxon>Anthophila</taxon>
        <taxon>Apidae</taxon>
        <taxon>Apis</taxon>
    </lineage>
</organism>
<dbReference type="GO" id="GO:0007026">
    <property type="term" value="P:negative regulation of microtubule depolymerization"/>
    <property type="evidence" value="ECO:0007669"/>
    <property type="project" value="TreeGrafter"/>
</dbReference>
<evidence type="ECO:0000256" key="1">
    <source>
        <dbReference type="SAM" id="Coils"/>
    </source>
</evidence>
<dbReference type="InterPro" id="IPR058042">
    <property type="entry name" value="CAMSAP_N"/>
</dbReference>
<dbReference type="Pfam" id="PF11971">
    <property type="entry name" value="CAMSAP_CH"/>
    <property type="match status" value="1"/>
</dbReference>
<feature type="domain" description="Calponin-homology (CH)" evidence="3">
    <location>
        <begin position="372"/>
        <end position="487"/>
    </location>
</feature>
<feature type="coiled-coil region" evidence="1">
    <location>
        <begin position="793"/>
        <end position="823"/>
    </location>
</feature>
<dbReference type="PROSITE" id="PS50021">
    <property type="entry name" value="CH"/>
    <property type="match status" value="1"/>
</dbReference>
<dbReference type="GO" id="GO:0051011">
    <property type="term" value="F:microtubule minus-end binding"/>
    <property type="evidence" value="ECO:0007669"/>
    <property type="project" value="TreeGrafter"/>
</dbReference>
<feature type="compositionally biased region" description="Polar residues" evidence="2">
    <location>
        <begin position="605"/>
        <end position="618"/>
    </location>
</feature>
<dbReference type="InterPro" id="IPR036872">
    <property type="entry name" value="CH_dom_sf"/>
</dbReference>
<dbReference type="GO" id="GO:0030507">
    <property type="term" value="F:spectrin binding"/>
    <property type="evidence" value="ECO:0007669"/>
    <property type="project" value="InterPro"/>
</dbReference>
<feature type="compositionally biased region" description="Basic and acidic residues" evidence="2">
    <location>
        <begin position="537"/>
        <end position="546"/>
    </location>
</feature>
<dbReference type="GO" id="GO:0036449">
    <property type="term" value="C:microtubule minus-end"/>
    <property type="evidence" value="ECO:0007669"/>
    <property type="project" value="TreeGrafter"/>
</dbReference>
<dbReference type="Pfam" id="PF17095">
    <property type="entry name" value="CAMSAP_CC1"/>
    <property type="match status" value="1"/>
</dbReference>
<gene>
    <name evidence="4" type="ORF">APICC_09247</name>
</gene>
<proteinExistence type="predicted"/>
<dbReference type="STRING" id="94128.A0A2A3EGV7"/>
<dbReference type="InterPro" id="IPR031372">
    <property type="entry name" value="CAMSAP_CC1"/>
</dbReference>
<evidence type="ECO:0000259" key="3">
    <source>
        <dbReference type="PROSITE" id="PS50021"/>
    </source>
</evidence>
<dbReference type="Proteomes" id="UP000242457">
    <property type="component" value="Unassembled WGS sequence"/>
</dbReference>
<evidence type="ECO:0000313" key="4">
    <source>
        <dbReference type="EMBL" id="PBC31023.1"/>
    </source>
</evidence>
<sequence length="858" mass="96087">MSLLMTEFTLFNFEYLSVVRDGDINESVVKYAVLLLQEVSVYRYVHGRISLPLSLSAGLSSFVHGEMEFQSSDGDTILNACAILGGCRVPDYEFEEIITSPIRVYTVYRVLSCFNDITIKDTLVNGLNAFKCKRVETITPIILMHGGNTSVEHFATAHKVKVPVTYLRIVRTINLYCRDISYPKMKANTILKKRTLAINKTDWSSIKLKIGVFVKRAKQRASVKWLLSKAYNNRVPENLREPYYVDNENQEHLKPQIVHALSNAELYCLALANIYSDPNYHNQNHCGILQALARKGVYLAEPNNTQLTETILIQNSPLKMSAHMAVIEGLMVLYAKEVVTGDRVVSAIRRFDPQAEVEVPGDHEKGLLLWISHASHALIAKIQTEEGAGDKTRLPELPAAKDFQSLCDGVGLAAVVAFYCPGELNWMDIRVSKRPSVADALHNLSLVHAFCNRCLPYSIFHMQPEDVTYMRGSMKQNLVVFLADMYNVLEIHPAKCVRYPGEERAMQFLDGTYVVAKASSSSSVKKSQSLQQTAENYSHDDRRAGSEESFVVHRGKGIPTLSSVADEKSVTRADAAGRPSNWEEQRRSSYAGRRSRRNSVSDDSQLTIENFGGSQDNLHNFGRNPDKEVGAHIGKRSTTEPTLPARSSVQDVYGSGVQHILSDNGYDKEEPPRLRRQTSNSSLDNVALKQILHSSENVNSEGDTSKLASFANLSRQSSEKGINLTYTEQDRDDNKSTLSGKKFGQTNGNGNGEKKTTFATLPNTTTWQQQSNQQSQQVEQHSVDENGGNTIMASQLNNIRLKLEEKRRHIENEKRRMEVVMSKQRQKVGKAAFLQAVTKERNRTLNIAMSSVQVSLQK</sequence>
<keyword evidence="5" id="KW-1185">Reference proteome</keyword>
<feature type="region of interest" description="Disordered" evidence="2">
    <location>
        <begin position="524"/>
        <end position="648"/>
    </location>
</feature>